<keyword evidence="2" id="KW-1185">Reference proteome</keyword>
<proteinExistence type="predicted"/>
<gene>
    <name evidence="1" type="ORF">Pm5460_03</name>
</gene>
<dbReference type="KEGG" id="vg:26635536"/>
<evidence type="ECO:0000313" key="2">
    <source>
        <dbReference type="Proteomes" id="UP000201288"/>
    </source>
</evidence>
<dbReference type="RefSeq" id="YP_009209193.1">
    <property type="nucleotide sequence ID" value="NC_028916.1"/>
</dbReference>
<name>A0A0G2SSG0_9CAUD</name>
<evidence type="ECO:0000313" key="1">
    <source>
        <dbReference type="EMBL" id="AKA61812.1"/>
    </source>
</evidence>
<accession>A0A0G2SSG0</accession>
<dbReference type="Proteomes" id="UP000201288">
    <property type="component" value="Segment"/>
</dbReference>
<protein>
    <submittedName>
        <fullName evidence="1">Putative membrane protein</fullName>
    </submittedName>
</protein>
<dbReference type="EMBL" id="KP890822">
    <property type="protein sequence ID" value="AKA61812.1"/>
    <property type="molecule type" value="Genomic_DNA"/>
</dbReference>
<sequence>MDIILGSFELYINIESIYAITIGSVVYSICKALTATLK</sequence>
<organism evidence="1 2">
    <name type="scientific">Proteus phage vB_PmiP_Pm5460</name>
    <dbReference type="NCBI Taxonomy" id="1636249"/>
    <lineage>
        <taxon>Viruses</taxon>
        <taxon>Duplodnaviria</taxon>
        <taxon>Heunggongvirae</taxon>
        <taxon>Uroviricota</taxon>
        <taxon>Caudoviricetes</taxon>
        <taxon>Autographivirales</taxon>
        <taxon>Autosignataviridae</taxon>
        <taxon>Molineuxvirinae</taxon>
        <taxon>Acadevirus</taxon>
        <taxon>Acadevirus Pm5460</taxon>
    </lineage>
</organism>
<dbReference type="GeneID" id="26635536"/>
<reference evidence="1 2" key="1">
    <citation type="submission" date="2015-03" db="EMBL/GenBank/DDBJ databases">
        <authorList>
            <person name="Melo L.D.R."/>
            <person name="Veiga P."/>
            <person name="Cerca N."/>
            <person name="Kropinski A.M."/>
            <person name="Azeredo J."/>
            <person name="Almeida C."/>
            <person name="Sillankorva S."/>
        </authorList>
    </citation>
    <scope>NUCLEOTIDE SEQUENCE [LARGE SCALE GENOMIC DNA]</scope>
</reference>